<gene>
    <name evidence="1" type="ORF">AMSG_05773</name>
</gene>
<organism evidence="1 2">
    <name type="scientific">Thecamonas trahens ATCC 50062</name>
    <dbReference type="NCBI Taxonomy" id="461836"/>
    <lineage>
        <taxon>Eukaryota</taxon>
        <taxon>Apusozoa</taxon>
        <taxon>Apusomonadida</taxon>
        <taxon>Apusomonadidae</taxon>
        <taxon>Thecamonas</taxon>
    </lineage>
</organism>
<reference evidence="1 2" key="1">
    <citation type="submission" date="2010-05" db="EMBL/GenBank/DDBJ databases">
        <title>The Genome Sequence of Thecamonas trahens ATCC 50062.</title>
        <authorList>
            <consortium name="The Broad Institute Genome Sequencing Platform"/>
            <person name="Russ C."/>
            <person name="Cuomo C."/>
            <person name="Shea T."/>
            <person name="Young S.K."/>
            <person name="Zeng Q."/>
            <person name="Koehrsen M."/>
            <person name="Haas B."/>
            <person name="Borodovsky M."/>
            <person name="Guigo R."/>
            <person name="Alvarado L."/>
            <person name="Berlin A."/>
            <person name="Bochicchio J."/>
            <person name="Borenstein D."/>
            <person name="Chapman S."/>
            <person name="Chen Z."/>
            <person name="Freedman E."/>
            <person name="Gellesch M."/>
            <person name="Goldberg J."/>
            <person name="Griggs A."/>
            <person name="Gujja S."/>
            <person name="Heilman E."/>
            <person name="Heiman D."/>
            <person name="Hepburn T."/>
            <person name="Howarth C."/>
            <person name="Jen D."/>
            <person name="Larson L."/>
            <person name="Mehta T."/>
            <person name="Park D."/>
            <person name="Pearson M."/>
            <person name="Roberts A."/>
            <person name="Saif S."/>
            <person name="Shenoy N."/>
            <person name="Sisk P."/>
            <person name="Stolte C."/>
            <person name="Sykes S."/>
            <person name="Thomson T."/>
            <person name="Walk T."/>
            <person name="White J."/>
            <person name="Yandava C."/>
            <person name="Burger G."/>
            <person name="Gray M.W."/>
            <person name="Holland P.W.H."/>
            <person name="King N."/>
            <person name="Lang F.B.F."/>
            <person name="Roger A.J."/>
            <person name="Ruiz-Trillo I."/>
            <person name="Lander E."/>
            <person name="Nusbaum C."/>
        </authorList>
    </citation>
    <scope>NUCLEOTIDE SEQUENCE [LARGE SCALE GENOMIC DNA]</scope>
    <source>
        <strain evidence="1 2">ATCC 50062</strain>
    </source>
</reference>
<dbReference type="GeneID" id="25565105"/>
<sequence>MLRAGVIDSLSASELQLALTTGVVRQSELTTLAKSTLGLESGRFCAGDTRVGAGGSAAVTVHRAKWVSDILQRRDEFEAAWRLAASCDDPDRAAKSMLPRDEFETLMIRLGLPSAIHASLWPTPVALAPGRLSADEAIEMYSLEVAWPFVEARLNTLSPSDAMRMEVRQALALTHELVDEVQDEELIDEVNALLAAADVDDRVTHPDTLAMDEDGVLSFLAAHGIHTLAEHVEDLMHAIKTAHRHDAGH</sequence>
<accession>A0A0L0DD31</accession>
<proteinExistence type="predicted"/>
<evidence type="ECO:0000313" key="2">
    <source>
        <dbReference type="Proteomes" id="UP000054408"/>
    </source>
</evidence>
<dbReference type="Proteomes" id="UP000054408">
    <property type="component" value="Unassembled WGS sequence"/>
</dbReference>
<name>A0A0L0DD31_THETB</name>
<dbReference type="RefSeq" id="XP_013757183.1">
    <property type="nucleotide sequence ID" value="XM_013901729.1"/>
</dbReference>
<dbReference type="EMBL" id="GL349459">
    <property type="protein sequence ID" value="KNC50016.1"/>
    <property type="molecule type" value="Genomic_DNA"/>
</dbReference>
<evidence type="ECO:0000313" key="1">
    <source>
        <dbReference type="EMBL" id="KNC50016.1"/>
    </source>
</evidence>
<protein>
    <submittedName>
        <fullName evidence="1">Uncharacterized protein</fullName>
    </submittedName>
</protein>
<dbReference type="AlphaFoldDB" id="A0A0L0DD31"/>
<keyword evidence="2" id="KW-1185">Reference proteome</keyword>